<feature type="compositionally biased region" description="Basic and acidic residues" evidence="1">
    <location>
        <begin position="258"/>
        <end position="271"/>
    </location>
</feature>
<dbReference type="STRING" id="349521.HCH_04227"/>
<feature type="region of interest" description="Disordered" evidence="1">
    <location>
        <begin position="246"/>
        <end position="271"/>
    </location>
</feature>
<evidence type="ECO:0000313" key="3">
    <source>
        <dbReference type="Proteomes" id="UP000000238"/>
    </source>
</evidence>
<dbReference type="Proteomes" id="UP000000238">
    <property type="component" value="Chromosome"/>
</dbReference>
<organism evidence="2 3">
    <name type="scientific">Hahella chejuensis (strain KCTC 2396)</name>
    <dbReference type="NCBI Taxonomy" id="349521"/>
    <lineage>
        <taxon>Bacteria</taxon>
        <taxon>Pseudomonadati</taxon>
        <taxon>Pseudomonadota</taxon>
        <taxon>Gammaproteobacteria</taxon>
        <taxon>Oceanospirillales</taxon>
        <taxon>Hahellaceae</taxon>
        <taxon>Hahella</taxon>
    </lineage>
</organism>
<dbReference type="AlphaFoldDB" id="Q2SEJ0"/>
<dbReference type="eggNOG" id="ENOG5033Z1C">
    <property type="taxonomic scope" value="Bacteria"/>
</dbReference>
<dbReference type="EMBL" id="CP000155">
    <property type="protein sequence ID" value="ABC30934.1"/>
    <property type="molecule type" value="Genomic_DNA"/>
</dbReference>
<gene>
    <name evidence="2" type="ordered locus">HCH_04227</name>
</gene>
<protein>
    <submittedName>
        <fullName evidence="2">Uncharacterized protein</fullName>
    </submittedName>
</protein>
<accession>Q2SEJ0</accession>
<keyword evidence="3" id="KW-1185">Reference proteome</keyword>
<evidence type="ECO:0000313" key="2">
    <source>
        <dbReference type="EMBL" id="ABC30934.1"/>
    </source>
</evidence>
<dbReference type="HOGENOM" id="CLU_1025893_0_0_6"/>
<proteinExistence type="predicted"/>
<name>Q2SEJ0_HAHCH</name>
<evidence type="ECO:0000256" key="1">
    <source>
        <dbReference type="SAM" id="MobiDB-lite"/>
    </source>
</evidence>
<dbReference type="KEGG" id="hch:HCH_04227"/>
<sequence length="271" mass="31548">MRLLQRYRASKMNPLGPDFKRAPVCSIDLSGTELRFRNPAHEAPFSCEDPPDHLDIYKIDNFDIWPNNRGMTLILARTGWGFWDSLFGGDGMLGYVMMQMILQCRAPNNRQNDSLFNPNGLSRWVLDTCEQSWGSRNREMLEERDNYRNFSPERSLWKYPKQEKDFKKMTINGNQWLYYEAGQPVAETPKKIWCTAISDDHLLDVSFQAGGNLRSYFDPKHDIDSAVTKAMNEFVNNIYINFSPSAQEERDEYSAELAEQRSASERSKRRS</sequence>
<reference evidence="2 3" key="1">
    <citation type="journal article" date="2005" name="Nucleic Acids Res.">
        <title>Genomic blueprint of Hahella chejuensis, a marine microbe producing an algicidal agent.</title>
        <authorList>
            <person name="Jeong H."/>
            <person name="Yim J.H."/>
            <person name="Lee C."/>
            <person name="Choi S.-H."/>
            <person name="Park Y.K."/>
            <person name="Yoon S.H."/>
            <person name="Hur C.-G."/>
            <person name="Kang H.-Y."/>
            <person name="Kim D."/>
            <person name="Lee H.H."/>
            <person name="Park K.H."/>
            <person name="Park S.-H."/>
            <person name="Park H.-S."/>
            <person name="Lee H.K."/>
            <person name="Oh T.K."/>
            <person name="Kim J.F."/>
        </authorList>
    </citation>
    <scope>NUCLEOTIDE SEQUENCE [LARGE SCALE GENOMIC DNA]</scope>
    <source>
        <strain evidence="2 3">KCTC 2396</strain>
    </source>
</reference>